<dbReference type="CDD" id="cd21132">
    <property type="entry name" value="EVE-like"/>
    <property type="match status" value="1"/>
</dbReference>
<accession>A0ABT5RQC9</accession>
<dbReference type="RefSeq" id="WP_274106078.1">
    <property type="nucleotide sequence ID" value="NZ_JAPCKI010000001.1"/>
</dbReference>
<name>A0ABT5RQC9_9BURK</name>
<dbReference type="InterPro" id="IPR015947">
    <property type="entry name" value="PUA-like_sf"/>
</dbReference>
<gene>
    <name evidence="3" type="ORF">OIN59_00590</name>
</gene>
<evidence type="ECO:0000259" key="2">
    <source>
        <dbReference type="Pfam" id="PF01878"/>
    </source>
</evidence>
<evidence type="ECO:0000313" key="4">
    <source>
        <dbReference type="Proteomes" id="UP001148932"/>
    </source>
</evidence>
<dbReference type="Proteomes" id="UP001148932">
    <property type="component" value="Unassembled WGS sequence"/>
</dbReference>
<dbReference type="InterPro" id="IPR002740">
    <property type="entry name" value="EVE_domain"/>
</dbReference>
<comment type="similarity">
    <text evidence="1">Belongs to the UPF0310 family.</text>
</comment>
<dbReference type="HAMAP" id="MF_00771">
    <property type="entry name" value="UPF0310"/>
    <property type="match status" value="1"/>
</dbReference>
<sequence length="184" mass="20078">MTDAMLQQALWRDAEPLHLSTPTAPAPTVAATSADPARRNWIAVASAQHARRGCATPDAGYMQVCHGKVAPLKRIRPGDRVAYYAPTVTMGGKDRLQAFVSIGIVLPGAPYAFDMGGGFVPSRRDVAYVPAREAAIAPLLDDFEFVEDRTHWGGKFRFGLFAVSDHDMRLIAQAMQVELQSLHF</sequence>
<organism evidence="3 4">
    <name type="scientific">Acidovorax benzenivorans</name>
    <dbReference type="NCBI Taxonomy" id="2987520"/>
    <lineage>
        <taxon>Bacteria</taxon>
        <taxon>Pseudomonadati</taxon>
        <taxon>Pseudomonadota</taxon>
        <taxon>Betaproteobacteria</taxon>
        <taxon>Burkholderiales</taxon>
        <taxon>Comamonadaceae</taxon>
        <taxon>Acidovorax</taxon>
    </lineage>
</organism>
<protein>
    <recommendedName>
        <fullName evidence="1">UPF0310 protein OIN59_00590</fullName>
    </recommendedName>
</protein>
<dbReference type="SUPFAM" id="SSF88697">
    <property type="entry name" value="PUA domain-like"/>
    <property type="match status" value="1"/>
</dbReference>
<comment type="caution">
    <text evidence="3">The sequence shown here is derived from an EMBL/GenBank/DDBJ whole genome shotgun (WGS) entry which is preliminary data.</text>
</comment>
<feature type="domain" description="EVE" evidence="2">
    <location>
        <begin position="40"/>
        <end position="173"/>
    </location>
</feature>
<dbReference type="InterPro" id="IPR022996">
    <property type="entry name" value="UPF0310"/>
</dbReference>
<evidence type="ECO:0000256" key="1">
    <source>
        <dbReference type="HAMAP-Rule" id="MF_00771"/>
    </source>
</evidence>
<reference evidence="3" key="1">
    <citation type="submission" date="2022-10" db="EMBL/GenBank/DDBJ databases">
        <title>Description of microaerobic benzene degrading bacteria.</title>
        <authorList>
            <person name="Bedics A."/>
            <person name="Tancsics A."/>
            <person name="Banerjee S."/>
        </authorList>
    </citation>
    <scope>NUCLEOTIDE SEQUENCE</scope>
    <source>
        <strain evidence="3">D2M1</strain>
    </source>
</reference>
<dbReference type="Pfam" id="PF01878">
    <property type="entry name" value="EVE"/>
    <property type="match status" value="1"/>
</dbReference>
<dbReference type="EMBL" id="JAPCKI010000001">
    <property type="protein sequence ID" value="MDD2175905.1"/>
    <property type="molecule type" value="Genomic_DNA"/>
</dbReference>
<dbReference type="NCBIfam" id="NF002616">
    <property type="entry name" value="PRK02268.1-2"/>
    <property type="match status" value="1"/>
</dbReference>
<dbReference type="Gene3D" id="3.10.590.10">
    <property type="entry name" value="ph1033 like domains"/>
    <property type="match status" value="1"/>
</dbReference>
<proteinExistence type="inferred from homology"/>
<evidence type="ECO:0000313" key="3">
    <source>
        <dbReference type="EMBL" id="MDD2175905.1"/>
    </source>
</evidence>
<keyword evidence="4" id="KW-1185">Reference proteome</keyword>